<dbReference type="AlphaFoldDB" id="A0A9D4XNF2"/>
<evidence type="ECO:0000313" key="2">
    <source>
        <dbReference type="EMBL" id="KAI5422130.1"/>
    </source>
</evidence>
<evidence type="ECO:0000313" key="3">
    <source>
        <dbReference type="Proteomes" id="UP001058974"/>
    </source>
</evidence>
<sequence length="229" mass="25771">MNKRHKQLSEQQEGTSTLTSSQQKKKVMVEAEENNGNVINNKPPLAGSMPCHNSPSFHSKATTLGMDLKKNVLSKKQRSNAASTYKNQIPFDDSRFLEAEQEGRPKSHTSTFTLDTASLIFHLVNGRHVDTNHIIDDKLKMVVESGRQPGTKPSFPLVYPGLIMGLCMSTHMVLPPHVHETITRPIEDANISNYCTSRRTRETRQASAKTTNRGFSDWDPRMRFAGFYV</sequence>
<keyword evidence="3" id="KW-1185">Reference proteome</keyword>
<dbReference type="EMBL" id="JAMSHJ010000004">
    <property type="protein sequence ID" value="KAI5422130.1"/>
    <property type="molecule type" value="Genomic_DNA"/>
</dbReference>
<gene>
    <name evidence="2" type="ORF">KIW84_045547</name>
</gene>
<evidence type="ECO:0000256" key="1">
    <source>
        <dbReference type="SAM" id="MobiDB-lite"/>
    </source>
</evidence>
<reference evidence="2 3" key="1">
    <citation type="journal article" date="2022" name="Nat. Genet.">
        <title>Improved pea reference genome and pan-genome highlight genomic features and evolutionary characteristics.</title>
        <authorList>
            <person name="Yang T."/>
            <person name="Liu R."/>
            <person name="Luo Y."/>
            <person name="Hu S."/>
            <person name="Wang D."/>
            <person name="Wang C."/>
            <person name="Pandey M.K."/>
            <person name="Ge S."/>
            <person name="Xu Q."/>
            <person name="Li N."/>
            <person name="Li G."/>
            <person name="Huang Y."/>
            <person name="Saxena R.K."/>
            <person name="Ji Y."/>
            <person name="Li M."/>
            <person name="Yan X."/>
            <person name="He Y."/>
            <person name="Liu Y."/>
            <person name="Wang X."/>
            <person name="Xiang C."/>
            <person name="Varshney R.K."/>
            <person name="Ding H."/>
            <person name="Gao S."/>
            <person name="Zong X."/>
        </authorList>
    </citation>
    <scope>NUCLEOTIDE SEQUENCE [LARGE SCALE GENOMIC DNA]</scope>
    <source>
        <strain evidence="2 3">cv. Zhongwan 6</strain>
    </source>
</reference>
<dbReference type="Proteomes" id="UP001058974">
    <property type="component" value="Chromosome 4"/>
</dbReference>
<proteinExistence type="predicted"/>
<organism evidence="2 3">
    <name type="scientific">Pisum sativum</name>
    <name type="common">Garden pea</name>
    <name type="synonym">Lathyrus oleraceus</name>
    <dbReference type="NCBI Taxonomy" id="3888"/>
    <lineage>
        <taxon>Eukaryota</taxon>
        <taxon>Viridiplantae</taxon>
        <taxon>Streptophyta</taxon>
        <taxon>Embryophyta</taxon>
        <taxon>Tracheophyta</taxon>
        <taxon>Spermatophyta</taxon>
        <taxon>Magnoliopsida</taxon>
        <taxon>eudicotyledons</taxon>
        <taxon>Gunneridae</taxon>
        <taxon>Pentapetalae</taxon>
        <taxon>rosids</taxon>
        <taxon>fabids</taxon>
        <taxon>Fabales</taxon>
        <taxon>Fabaceae</taxon>
        <taxon>Papilionoideae</taxon>
        <taxon>50 kb inversion clade</taxon>
        <taxon>NPAAA clade</taxon>
        <taxon>Hologalegina</taxon>
        <taxon>IRL clade</taxon>
        <taxon>Fabeae</taxon>
        <taxon>Lathyrus</taxon>
    </lineage>
</organism>
<feature type="region of interest" description="Disordered" evidence="1">
    <location>
        <begin position="1"/>
        <end position="29"/>
    </location>
</feature>
<accession>A0A9D4XNF2</accession>
<feature type="compositionally biased region" description="Polar residues" evidence="1">
    <location>
        <begin position="9"/>
        <end position="22"/>
    </location>
</feature>
<dbReference type="Gramene" id="Psat04G0554700-T1">
    <property type="protein sequence ID" value="KAI5422130.1"/>
    <property type="gene ID" value="KIW84_045547"/>
</dbReference>
<protein>
    <submittedName>
        <fullName evidence="2">Uncharacterized protein</fullName>
    </submittedName>
</protein>
<comment type="caution">
    <text evidence="2">The sequence shown here is derived from an EMBL/GenBank/DDBJ whole genome shotgun (WGS) entry which is preliminary data.</text>
</comment>
<name>A0A9D4XNF2_PEA</name>